<dbReference type="InterPro" id="IPR024747">
    <property type="entry name" value="Pyridox_Oxase-rel"/>
</dbReference>
<dbReference type="Pfam" id="PF13560">
    <property type="entry name" value="HTH_31"/>
    <property type="match status" value="1"/>
</dbReference>
<dbReference type="PANTHER" id="PTHR46797">
    <property type="entry name" value="HTH-TYPE TRANSCRIPTIONAL REGULATOR"/>
    <property type="match status" value="1"/>
</dbReference>
<keyword evidence="1" id="KW-0238">DNA-binding</keyword>
<comment type="caution">
    <text evidence="3">The sequence shown here is derived from an EMBL/GenBank/DDBJ whole genome shotgun (WGS) entry which is preliminary data.</text>
</comment>
<evidence type="ECO:0000313" key="4">
    <source>
        <dbReference type="Proteomes" id="UP001589646"/>
    </source>
</evidence>
<dbReference type="Pfam" id="PF12900">
    <property type="entry name" value="Pyridox_ox_2"/>
    <property type="match status" value="1"/>
</dbReference>
<dbReference type="PROSITE" id="PS50943">
    <property type="entry name" value="HTH_CROC1"/>
    <property type="match status" value="1"/>
</dbReference>
<evidence type="ECO:0000256" key="1">
    <source>
        <dbReference type="ARBA" id="ARBA00023125"/>
    </source>
</evidence>
<dbReference type="EMBL" id="JBHMCE010000003">
    <property type="protein sequence ID" value="MFB9526679.1"/>
    <property type="molecule type" value="Genomic_DNA"/>
</dbReference>
<keyword evidence="4" id="KW-1185">Reference proteome</keyword>
<proteinExistence type="predicted"/>
<evidence type="ECO:0000259" key="2">
    <source>
        <dbReference type="PROSITE" id="PS50943"/>
    </source>
</evidence>
<dbReference type="PANTHER" id="PTHR46797:SF1">
    <property type="entry name" value="METHYLPHOSPHONATE SYNTHASE"/>
    <property type="match status" value="1"/>
</dbReference>
<accession>A0ABV5PUC7</accession>
<dbReference type="CDD" id="cd00093">
    <property type="entry name" value="HTH_XRE"/>
    <property type="match status" value="1"/>
</dbReference>
<organism evidence="3 4">
    <name type="scientific">Nonomuraea roseola</name>
    <dbReference type="NCBI Taxonomy" id="46179"/>
    <lineage>
        <taxon>Bacteria</taxon>
        <taxon>Bacillati</taxon>
        <taxon>Actinomycetota</taxon>
        <taxon>Actinomycetes</taxon>
        <taxon>Streptosporangiales</taxon>
        <taxon>Streptosporangiaceae</taxon>
        <taxon>Nonomuraea</taxon>
    </lineage>
</organism>
<dbReference type="RefSeq" id="WP_346123757.1">
    <property type="nucleotide sequence ID" value="NZ_BAAAXC010000014.1"/>
</dbReference>
<dbReference type="SMART" id="SM00530">
    <property type="entry name" value="HTH_XRE"/>
    <property type="match status" value="1"/>
</dbReference>
<name>A0ABV5PUC7_9ACTN</name>
<reference evidence="3 4" key="1">
    <citation type="submission" date="2024-09" db="EMBL/GenBank/DDBJ databases">
        <authorList>
            <person name="Sun Q."/>
            <person name="Mori K."/>
        </authorList>
    </citation>
    <scope>NUCLEOTIDE SEQUENCE [LARGE SCALE GENOMIC DNA]</scope>
    <source>
        <strain evidence="3 4">JCM 3323</strain>
    </source>
</reference>
<dbReference type="Gene3D" id="1.10.260.40">
    <property type="entry name" value="lambda repressor-like DNA-binding domains"/>
    <property type="match status" value="1"/>
</dbReference>
<dbReference type="InterPro" id="IPR001387">
    <property type="entry name" value="Cro/C1-type_HTH"/>
</dbReference>
<evidence type="ECO:0000313" key="3">
    <source>
        <dbReference type="EMBL" id="MFB9526679.1"/>
    </source>
</evidence>
<dbReference type="SUPFAM" id="SSF50475">
    <property type="entry name" value="FMN-binding split barrel"/>
    <property type="match status" value="1"/>
</dbReference>
<feature type="domain" description="HTH cro/C1-type" evidence="2">
    <location>
        <begin position="11"/>
        <end position="65"/>
    </location>
</feature>
<dbReference type="SUPFAM" id="SSF47413">
    <property type="entry name" value="lambda repressor-like DNA-binding domains"/>
    <property type="match status" value="1"/>
</dbReference>
<dbReference type="InterPro" id="IPR050807">
    <property type="entry name" value="TransReg_Diox_bact_type"/>
</dbReference>
<dbReference type="Gene3D" id="2.30.110.10">
    <property type="entry name" value="Electron Transport, Fmn-binding Protein, Chain A"/>
    <property type="match status" value="1"/>
</dbReference>
<gene>
    <name evidence="3" type="ORF">ACFFRN_08655</name>
</gene>
<protein>
    <submittedName>
        <fullName evidence="3">Pyridoxamine 5'-phosphate oxidase family protein</fullName>
    </submittedName>
</protein>
<dbReference type="InterPro" id="IPR010982">
    <property type="entry name" value="Lambda_DNA-bd_dom_sf"/>
</dbReference>
<sequence length="215" mass="23570">MTAGSDLGRRIAHHRERLGLSYDELAERTELSSGYLRYLEESPGSPTTESLIRLAQALDTTVDDLLGEGTDRPQGQGPAMAHPTLEVLEEDECLRLVAPGGIGRVAFGGQRGPTVLPVNYHFVDGAVVFRTAYGGPMDEDLRTGLEGVEIKVGFEVDRIDEARREGWSVLIQGPAHHVKPDEIPQVSVTPWAGGERELYIRIVPSQITGRRIHNL</sequence>
<dbReference type="InterPro" id="IPR012349">
    <property type="entry name" value="Split_barrel_FMN-bd"/>
</dbReference>
<dbReference type="Proteomes" id="UP001589646">
    <property type="component" value="Unassembled WGS sequence"/>
</dbReference>